<comment type="caution">
    <text evidence="3">The sequence shown here is derived from an EMBL/GenBank/DDBJ whole genome shotgun (WGS) entry which is preliminary data.</text>
</comment>
<dbReference type="Proteomes" id="UP000002941">
    <property type="component" value="Unassembled WGS sequence"/>
</dbReference>
<dbReference type="OrthoDB" id="3261214at2"/>
<feature type="region of interest" description="Disordered" evidence="1">
    <location>
        <begin position="1"/>
        <end position="204"/>
    </location>
</feature>
<evidence type="ECO:0000313" key="3">
    <source>
        <dbReference type="EMBL" id="EJF39238.1"/>
    </source>
</evidence>
<dbReference type="EMBL" id="AKFT01000179">
    <property type="protein sequence ID" value="EJF39238.1"/>
    <property type="molecule type" value="Genomic_DNA"/>
</dbReference>
<keyword evidence="4" id="KW-1185">Reference proteome</keyword>
<dbReference type="PATRIC" id="fig|1125718.3.peg.2312"/>
<reference evidence="3 4" key="1">
    <citation type="submission" date="2012-05" db="EMBL/GenBank/DDBJ databases">
        <authorList>
            <person name="Harkins D.M."/>
            <person name="Madupu R."/>
            <person name="Durkin A.S."/>
            <person name="Torralba M."/>
            <person name="Methe B."/>
            <person name="Sutton G.G."/>
            <person name="Nelson K.E."/>
        </authorList>
    </citation>
    <scope>NUCLEOTIDE SEQUENCE [LARGE SCALE GENOMIC DNA]</scope>
    <source>
        <strain evidence="3 4">F0489</strain>
    </source>
</reference>
<name>J1H1Z0_9ACTO</name>
<dbReference type="RefSeq" id="WP_008732811.1">
    <property type="nucleotide sequence ID" value="NZ_AKFT01000179.1"/>
</dbReference>
<keyword evidence="2" id="KW-1133">Transmembrane helix</keyword>
<evidence type="ECO:0000256" key="2">
    <source>
        <dbReference type="SAM" id="Phobius"/>
    </source>
</evidence>
<dbReference type="eggNOG" id="ENOG5031HTT">
    <property type="taxonomic scope" value="Bacteria"/>
</dbReference>
<keyword evidence="2" id="KW-0812">Transmembrane</keyword>
<evidence type="ECO:0000256" key="1">
    <source>
        <dbReference type="SAM" id="MobiDB-lite"/>
    </source>
</evidence>
<keyword evidence="2" id="KW-0472">Membrane</keyword>
<accession>J1H1Z0</accession>
<protein>
    <submittedName>
        <fullName evidence="3">Uncharacterized protein</fullName>
    </submittedName>
</protein>
<organism evidence="3 4">
    <name type="scientific">Actinomyces massiliensis F0489</name>
    <dbReference type="NCBI Taxonomy" id="1125718"/>
    <lineage>
        <taxon>Bacteria</taxon>
        <taxon>Bacillati</taxon>
        <taxon>Actinomycetota</taxon>
        <taxon>Actinomycetes</taxon>
        <taxon>Actinomycetales</taxon>
        <taxon>Actinomycetaceae</taxon>
        <taxon>Actinomyces</taxon>
    </lineage>
</organism>
<dbReference type="AlphaFoldDB" id="J1H1Z0"/>
<feature type="compositionally biased region" description="Basic and acidic residues" evidence="1">
    <location>
        <begin position="51"/>
        <end position="64"/>
    </location>
</feature>
<feature type="compositionally biased region" description="Basic and acidic residues" evidence="1">
    <location>
        <begin position="90"/>
        <end position="108"/>
    </location>
</feature>
<proteinExistence type="predicted"/>
<sequence>MATPTAHADVDSWAPIGWEPGDPGIGEAPFGSVLGDPLMGSPLFDVSILNESRESSESSDHRAQAGESSRGYGKSPDGGAQSDPTAALRARAEEQLRAMRRGTPRESQKAASSSGYGRFAGGQPQAGYGSSGYGSGRRQRSSRMQQGSPAQPRMPSPQMPYGSAPGRPAAYGRGPVPQTPYGSAPGRPAAYGRGPQWSGAPAWPVTPAGANPYAPVGSYGQGVRGGQAGVRPPQFARPPEKNNSGSYFGWLILLLFFIIWSFLR</sequence>
<feature type="transmembrane region" description="Helical" evidence="2">
    <location>
        <begin position="247"/>
        <end position="263"/>
    </location>
</feature>
<gene>
    <name evidence="3" type="ORF">HMPREF1318_2149</name>
</gene>
<evidence type="ECO:0000313" key="4">
    <source>
        <dbReference type="Proteomes" id="UP000002941"/>
    </source>
</evidence>